<accession>A0ABV7VNN9</accession>
<protein>
    <submittedName>
        <fullName evidence="1">Uncharacterized protein</fullName>
    </submittedName>
</protein>
<dbReference type="InterPro" id="IPR009100">
    <property type="entry name" value="AcylCoA_DH/oxidase_NM_dom_sf"/>
</dbReference>
<dbReference type="RefSeq" id="WP_376864362.1">
    <property type="nucleotide sequence ID" value="NZ_JBHRYB010000001.1"/>
</dbReference>
<dbReference type="SUPFAM" id="SSF56645">
    <property type="entry name" value="Acyl-CoA dehydrogenase NM domain-like"/>
    <property type="match status" value="1"/>
</dbReference>
<reference evidence="2" key="1">
    <citation type="journal article" date="2019" name="Int. J. Syst. Evol. Microbiol.">
        <title>The Global Catalogue of Microorganisms (GCM) 10K type strain sequencing project: providing services to taxonomists for standard genome sequencing and annotation.</title>
        <authorList>
            <consortium name="The Broad Institute Genomics Platform"/>
            <consortium name="The Broad Institute Genome Sequencing Center for Infectious Disease"/>
            <person name="Wu L."/>
            <person name="Ma J."/>
        </authorList>
    </citation>
    <scope>NUCLEOTIDE SEQUENCE [LARGE SCALE GENOMIC DNA]</scope>
    <source>
        <strain evidence="2">KCTC 42424</strain>
    </source>
</reference>
<evidence type="ECO:0000313" key="1">
    <source>
        <dbReference type="EMBL" id="MFC3678814.1"/>
    </source>
</evidence>
<gene>
    <name evidence="1" type="ORF">ACFOMG_01650</name>
</gene>
<evidence type="ECO:0000313" key="2">
    <source>
        <dbReference type="Proteomes" id="UP001595722"/>
    </source>
</evidence>
<keyword evidence="2" id="KW-1185">Reference proteome</keyword>
<dbReference type="Gene3D" id="2.40.110.10">
    <property type="entry name" value="Butyryl-CoA Dehydrogenase, subunit A, domain 2"/>
    <property type="match status" value="1"/>
</dbReference>
<comment type="caution">
    <text evidence="1">The sequence shown here is derived from an EMBL/GenBank/DDBJ whole genome shotgun (WGS) entry which is preliminary data.</text>
</comment>
<name>A0ABV7VNN9_9GAMM</name>
<dbReference type="EMBL" id="JBHRYB010000001">
    <property type="protein sequence ID" value="MFC3678814.1"/>
    <property type="molecule type" value="Genomic_DNA"/>
</dbReference>
<dbReference type="Proteomes" id="UP001595722">
    <property type="component" value="Unassembled WGS sequence"/>
</dbReference>
<organism evidence="1 2">
    <name type="scientific">Bacterioplanoides pacificum</name>
    <dbReference type="NCBI Taxonomy" id="1171596"/>
    <lineage>
        <taxon>Bacteria</taxon>
        <taxon>Pseudomonadati</taxon>
        <taxon>Pseudomonadota</taxon>
        <taxon>Gammaproteobacteria</taxon>
        <taxon>Oceanospirillales</taxon>
        <taxon>Oceanospirillaceae</taxon>
        <taxon>Bacterioplanoides</taxon>
    </lineage>
</organism>
<proteinExistence type="predicted"/>
<dbReference type="InterPro" id="IPR046373">
    <property type="entry name" value="Acyl-CoA_Oxase/DH_mid-dom_sf"/>
</dbReference>
<sequence length="282" mass="31097">MSSADGLWHITAGAADFNQLRLVVSEALATDDAASAAFQLGYASATPSVAFFFAYQLAVRQLDSELANDQFAAFAASEKGVRSSRDFSTAAQQREDGSWRICGQKSHVMLLPQQALDFIYVLANDAQQHLCCFKVAASAAGVEAIEANKPQSFVVDIPHTPVVFNNVSCETGYVRDRAHQTCFKPFRYWEDVMVGLAMSGWMTRHSGHEQMAEVVASLQQCYRRQPDYYCAEVFGLLDKLLAQLDEVAALLPAEQRQVWQRDRLLLQLGSAARQAAAAKFTV</sequence>